<dbReference type="EMBL" id="VCEJ01000004">
    <property type="protein sequence ID" value="TLV01621.1"/>
    <property type="molecule type" value="Genomic_DNA"/>
</dbReference>
<evidence type="ECO:0000256" key="2">
    <source>
        <dbReference type="ARBA" id="ARBA00023125"/>
    </source>
</evidence>
<dbReference type="CDD" id="cd06170">
    <property type="entry name" value="LuxR_C_like"/>
    <property type="match status" value="1"/>
</dbReference>
<dbReference type="Gene3D" id="1.10.10.10">
    <property type="entry name" value="Winged helix-like DNA-binding domain superfamily/Winged helix DNA-binding domain"/>
    <property type="match status" value="1"/>
</dbReference>
<dbReference type="PRINTS" id="PR00038">
    <property type="entry name" value="HTHLUXR"/>
</dbReference>
<dbReference type="PROSITE" id="PS00622">
    <property type="entry name" value="HTH_LUXR_1"/>
    <property type="match status" value="1"/>
</dbReference>
<accession>A0A5R9KZJ4</accession>
<dbReference type="SUPFAM" id="SSF46894">
    <property type="entry name" value="C-terminal effector domain of the bipartite response regulators"/>
    <property type="match status" value="1"/>
</dbReference>
<protein>
    <submittedName>
        <fullName evidence="5">Helix-turn-helix transcriptional regulator</fullName>
    </submittedName>
</protein>
<dbReference type="Proteomes" id="UP000306402">
    <property type="component" value="Unassembled WGS sequence"/>
</dbReference>
<dbReference type="Pfam" id="PF00196">
    <property type="entry name" value="GerE"/>
    <property type="match status" value="1"/>
</dbReference>
<organism evidence="5 6">
    <name type="scientific">Dyadobacter luticola</name>
    <dbReference type="NCBI Taxonomy" id="1979387"/>
    <lineage>
        <taxon>Bacteria</taxon>
        <taxon>Pseudomonadati</taxon>
        <taxon>Bacteroidota</taxon>
        <taxon>Cytophagia</taxon>
        <taxon>Cytophagales</taxon>
        <taxon>Spirosomataceae</taxon>
        <taxon>Dyadobacter</taxon>
    </lineage>
</organism>
<keyword evidence="6" id="KW-1185">Reference proteome</keyword>
<dbReference type="InterPro" id="IPR016032">
    <property type="entry name" value="Sig_transdc_resp-reg_C-effctor"/>
</dbReference>
<comment type="caution">
    <text evidence="5">The sequence shown here is derived from an EMBL/GenBank/DDBJ whole genome shotgun (WGS) entry which is preliminary data.</text>
</comment>
<gene>
    <name evidence="5" type="ORF">FEN17_18355</name>
</gene>
<sequence>MIRQLEATGISPSQRFEINLGTVGLTAREKDIVRQVRSGKTYKLIADELYISERTVSKHIQNVFEKLGVSNRVELLNRLEIWENG</sequence>
<dbReference type="PANTHER" id="PTHR44688:SF16">
    <property type="entry name" value="DNA-BINDING TRANSCRIPTIONAL ACTIVATOR DEVR_DOSR"/>
    <property type="match status" value="1"/>
</dbReference>
<evidence type="ECO:0000313" key="6">
    <source>
        <dbReference type="Proteomes" id="UP000306402"/>
    </source>
</evidence>
<dbReference type="PANTHER" id="PTHR44688">
    <property type="entry name" value="DNA-BINDING TRANSCRIPTIONAL ACTIVATOR DEVR_DOSR"/>
    <property type="match status" value="1"/>
</dbReference>
<dbReference type="InterPro" id="IPR000792">
    <property type="entry name" value="Tscrpt_reg_LuxR_C"/>
</dbReference>
<evidence type="ECO:0000313" key="5">
    <source>
        <dbReference type="EMBL" id="TLV01621.1"/>
    </source>
</evidence>
<dbReference type="InterPro" id="IPR036388">
    <property type="entry name" value="WH-like_DNA-bd_sf"/>
</dbReference>
<dbReference type="SMART" id="SM00421">
    <property type="entry name" value="HTH_LUXR"/>
    <property type="match status" value="1"/>
</dbReference>
<evidence type="ECO:0000259" key="4">
    <source>
        <dbReference type="PROSITE" id="PS50043"/>
    </source>
</evidence>
<dbReference type="GO" id="GO:0006355">
    <property type="term" value="P:regulation of DNA-templated transcription"/>
    <property type="evidence" value="ECO:0007669"/>
    <property type="project" value="InterPro"/>
</dbReference>
<dbReference type="PROSITE" id="PS50043">
    <property type="entry name" value="HTH_LUXR_2"/>
    <property type="match status" value="1"/>
</dbReference>
<name>A0A5R9KZJ4_9BACT</name>
<proteinExistence type="predicted"/>
<reference evidence="5 6" key="1">
    <citation type="submission" date="2019-05" db="EMBL/GenBank/DDBJ databases">
        <authorList>
            <person name="Qu J.-H."/>
        </authorList>
    </citation>
    <scope>NUCLEOTIDE SEQUENCE [LARGE SCALE GENOMIC DNA]</scope>
    <source>
        <strain evidence="5 6">T17</strain>
    </source>
</reference>
<evidence type="ECO:0000256" key="3">
    <source>
        <dbReference type="ARBA" id="ARBA00023163"/>
    </source>
</evidence>
<dbReference type="GO" id="GO:0003677">
    <property type="term" value="F:DNA binding"/>
    <property type="evidence" value="ECO:0007669"/>
    <property type="project" value="UniProtKB-KW"/>
</dbReference>
<keyword evidence="3" id="KW-0804">Transcription</keyword>
<dbReference type="AlphaFoldDB" id="A0A5R9KZJ4"/>
<keyword evidence="2" id="KW-0238">DNA-binding</keyword>
<evidence type="ECO:0000256" key="1">
    <source>
        <dbReference type="ARBA" id="ARBA00023015"/>
    </source>
</evidence>
<keyword evidence="1" id="KW-0805">Transcription regulation</keyword>
<feature type="domain" description="HTH luxR-type" evidence="4">
    <location>
        <begin position="18"/>
        <end position="83"/>
    </location>
</feature>
<dbReference type="OrthoDB" id="966138at2"/>